<gene>
    <name evidence="3" type="ORF">BKA19_2275</name>
</gene>
<accession>A0A4Q7Y6N6</accession>
<name>A0A4Q7Y6N6_9ACTN</name>
<reference evidence="3 4" key="1">
    <citation type="submission" date="2019-02" db="EMBL/GenBank/DDBJ databases">
        <title>Sequencing the genomes of 1000 actinobacteria strains.</title>
        <authorList>
            <person name="Klenk H.-P."/>
        </authorList>
    </citation>
    <scope>NUCLEOTIDE SEQUENCE [LARGE SCALE GENOMIC DNA]</scope>
    <source>
        <strain evidence="3 4">DSM 44509</strain>
    </source>
</reference>
<dbReference type="EMBL" id="SHKV01000001">
    <property type="protein sequence ID" value="RZU32580.1"/>
    <property type="molecule type" value="Genomic_DNA"/>
</dbReference>
<sequence length="185" mass="18588">MHVRKKKIIIATTAGVLGLSGLALAVPAVAAPGSDSGTPAAVERITEALSGLVTDGSITQEQAEEVAGTLGEAGIGRGGHHGGGGLSLAAAATALDMTEDELRTALEPEGTTLAEVAEAEGVPVGDLVAALVQAREERVTQAVEDGRLTQEEADEVLADVEERVTERVNSEAPARGHGPRGSGGD</sequence>
<protein>
    <submittedName>
        <fullName evidence="3">Uncharacterized protein</fullName>
    </submittedName>
</protein>
<feature type="region of interest" description="Disordered" evidence="1">
    <location>
        <begin position="163"/>
        <end position="185"/>
    </location>
</feature>
<feature type="chain" id="PRO_5039642661" evidence="2">
    <location>
        <begin position="26"/>
        <end position="185"/>
    </location>
</feature>
<evidence type="ECO:0000256" key="2">
    <source>
        <dbReference type="SAM" id="SignalP"/>
    </source>
</evidence>
<keyword evidence="2" id="KW-0732">Signal</keyword>
<evidence type="ECO:0000313" key="3">
    <source>
        <dbReference type="EMBL" id="RZU32580.1"/>
    </source>
</evidence>
<comment type="caution">
    <text evidence="3">The sequence shown here is derived from an EMBL/GenBank/DDBJ whole genome shotgun (WGS) entry which is preliminary data.</text>
</comment>
<dbReference type="Proteomes" id="UP000292507">
    <property type="component" value="Unassembled WGS sequence"/>
</dbReference>
<organism evidence="3 4">
    <name type="scientific">Blastococcus saxobsidens</name>
    <dbReference type="NCBI Taxonomy" id="138336"/>
    <lineage>
        <taxon>Bacteria</taxon>
        <taxon>Bacillati</taxon>
        <taxon>Actinomycetota</taxon>
        <taxon>Actinomycetes</taxon>
        <taxon>Geodermatophilales</taxon>
        <taxon>Geodermatophilaceae</taxon>
        <taxon>Blastococcus</taxon>
    </lineage>
</organism>
<feature type="signal peptide" evidence="2">
    <location>
        <begin position="1"/>
        <end position="25"/>
    </location>
</feature>
<keyword evidence="4" id="KW-1185">Reference proteome</keyword>
<proteinExistence type="predicted"/>
<evidence type="ECO:0000313" key="4">
    <source>
        <dbReference type="Proteomes" id="UP000292507"/>
    </source>
</evidence>
<dbReference type="AlphaFoldDB" id="A0A4Q7Y6N6"/>
<evidence type="ECO:0000256" key="1">
    <source>
        <dbReference type="SAM" id="MobiDB-lite"/>
    </source>
</evidence>